<evidence type="ECO:0000256" key="9">
    <source>
        <dbReference type="SAM" id="MobiDB-lite"/>
    </source>
</evidence>
<feature type="compositionally biased region" description="Low complexity" evidence="9">
    <location>
        <begin position="98"/>
        <end position="112"/>
    </location>
</feature>
<dbReference type="GO" id="GO:0017056">
    <property type="term" value="F:structural constituent of nuclear pore"/>
    <property type="evidence" value="ECO:0007669"/>
    <property type="project" value="InterPro"/>
</dbReference>
<accession>A0A0G4HVL9</accession>
<dbReference type="GO" id="GO:0000973">
    <property type="term" value="P:post-transcriptional tethering of RNA polymerase II gene DNA at nuclear periphery"/>
    <property type="evidence" value="ECO:0007669"/>
    <property type="project" value="TreeGrafter"/>
</dbReference>
<gene>
    <name evidence="11" type="ORF">Cvel_1405</name>
</gene>
<feature type="compositionally biased region" description="Polar residues" evidence="9">
    <location>
        <begin position="640"/>
        <end position="649"/>
    </location>
</feature>
<sequence>MHFSTARFGTSRENVSGNFGTGTSNQPGKFAPSLSVVKEEEAGKSDLWRDSDVGDTICASSSQDSIEERLTPSVPSSLDESSSSFVAADLFGAHREGQQAQGQQQQPQQGGQYSRRREQWRRKTQAAVTGATGGRVTLLPGLNAPTVPMDPTGGRTGEGFTGFGGGTGVVMGGSATGTTKPFVSVPERDQFTNRVTGRHQSIAGMPEYKDMSFEECRWEDYQANRGTRDGGRTNLFNSRVTDTGGNSTGTAPTPAFTGFGRGTVTGGNSAAPTPAFTGFGRAAVTGANSVAPTPAFTGFGSGTVTGGNGAGTAPTPAFTGFGSGPVTGGNGAGTAPTPAFTGFGSGTVTGGNSAAPTPAFTGFGSGPVTGGNGAGTAPTPAFTGFGSGRVTGGNGAGTAPTTAFTGFGSGPVTGGNGAGTAPTPAFTGFGSGTVTGGNGAGTAPTPAFTGFGSGTETGGNGAVTTPLTVPNSVGGSSVTIVGNTTLMRGLGHGSILPSPQPADQQKQQHDGYKGETHHHQGLLEMLDSMIKDGHEESEVVRQQTEIPTPPLPINPFAEDVKEEVGGYTHEYKRTPKTTSLWKPLKEPLFARDYERSSEILMSCCSAAIPRHTEPVPYLGFGPQPVGDDLVTPVKIEIHNTETNYPTPQVVTKKEENPLSPHAVPDTPSTTHPSSESISFSAASSEEEMAESPRLSGTLQEAVRECIPSPQSPPSPGPLSTIPWALAPVLTKEGYTCLPSVATLRQMTEEEVRRVPDFTVERPGVGSICWPGFSDLTGVDLDGDVWIEEGTVDVYGGESFARKGGDGCDDESEGKPPKGRKLNKTARVQILCRPPQQLCEKIRNRVNAGGDWRKEVRRVWENKLRKFCEKQGSRFLRLDGKKWMWEFEVPHF</sequence>
<feature type="region of interest" description="Disordered" evidence="9">
    <location>
        <begin position="1"/>
        <end position="82"/>
    </location>
</feature>
<feature type="region of interest" description="Disordered" evidence="9">
    <location>
        <begin position="492"/>
        <end position="514"/>
    </location>
</feature>
<dbReference type="GO" id="GO:0034398">
    <property type="term" value="P:telomere tethering at nuclear periphery"/>
    <property type="evidence" value="ECO:0007669"/>
    <property type="project" value="TreeGrafter"/>
</dbReference>
<feature type="region of interest" description="Disordered" evidence="9">
    <location>
        <begin position="95"/>
        <end position="154"/>
    </location>
</feature>
<evidence type="ECO:0000313" key="11">
    <source>
        <dbReference type="EMBL" id="CEM48513.1"/>
    </source>
</evidence>
<dbReference type="Gene3D" id="1.10.10.2360">
    <property type="match status" value="1"/>
</dbReference>
<keyword evidence="7" id="KW-0906">Nuclear pore complex</keyword>
<comment type="subcellular location">
    <subcellularLocation>
        <location evidence="1">Nucleus</location>
        <location evidence="1">Nuclear pore complex</location>
    </subcellularLocation>
</comment>
<evidence type="ECO:0000256" key="5">
    <source>
        <dbReference type="ARBA" id="ARBA00022927"/>
    </source>
</evidence>
<protein>
    <recommendedName>
        <fullName evidence="10">Peptidase S59 domain-containing protein</fullName>
    </recommendedName>
</protein>
<evidence type="ECO:0000256" key="1">
    <source>
        <dbReference type="ARBA" id="ARBA00004567"/>
    </source>
</evidence>
<evidence type="ECO:0000256" key="7">
    <source>
        <dbReference type="ARBA" id="ARBA00023132"/>
    </source>
</evidence>
<dbReference type="GO" id="GO:0008139">
    <property type="term" value="F:nuclear localization sequence binding"/>
    <property type="evidence" value="ECO:0007669"/>
    <property type="project" value="TreeGrafter"/>
</dbReference>
<evidence type="ECO:0000259" key="10">
    <source>
        <dbReference type="PROSITE" id="PS51434"/>
    </source>
</evidence>
<dbReference type="GO" id="GO:0051028">
    <property type="term" value="P:mRNA transport"/>
    <property type="evidence" value="ECO:0007669"/>
    <property type="project" value="UniProtKB-KW"/>
</dbReference>
<evidence type="ECO:0000256" key="8">
    <source>
        <dbReference type="ARBA" id="ARBA00023242"/>
    </source>
</evidence>
<feature type="domain" description="Peptidase S59" evidence="10">
    <location>
        <begin position="731"/>
        <end position="891"/>
    </location>
</feature>
<feature type="region of interest" description="Disordered" evidence="9">
    <location>
        <begin position="640"/>
        <end position="698"/>
    </location>
</feature>
<reference evidence="11" key="1">
    <citation type="submission" date="2014-11" db="EMBL/GenBank/DDBJ databases">
        <authorList>
            <person name="Otto D Thomas"/>
            <person name="Naeem Raeece"/>
        </authorList>
    </citation>
    <scope>NUCLEOTIDE SEQUENCE</scope>
</reference>
<dbReference type="PANTHER" id="PTHR23198:SF6">
    <property type="entry name" value="NUCLEAR PORE COMPLEX PROTEIN NUP98-NUP96"/>
    <property type="match status" value="1"/>
</dbReference>
<name>A0A0G4HVL9_9ALVE</name>
<dbReference type="Pfam" id="PF04096">
    <property type="entry name" value="Nucleoporin2"/>
    <property type="match status" value="1"/>
</dbReference>
<dbReference type="EMBL" id="CDMZ01004059">
    <property type="protein sequence ID" value="CEM48513.1"/>
    <property type="molecule type" value="Genomic_DNA"/>
</dbReference>
<comment type="similarity">
    <text evidence="2">Belongs to the nucleoporin GLFG family.</text>
</comment>
<keyword evidence="8" id="KW-0539">Nucleus</keyword>
<dbReference type="VEuPathDB" id="CryptoDB:Cvel_1405"/>
<proteinExistence type="inferred from homology"/>
<dbReference type="InterPro" id="IPR037665">
    <property type="entry name" value="Nucleoporin_S59-like"/>
</dbReference>
<dbReference type="GO" id="GO:0003723">
    <property type="term" value="F:RNA binding"/>
    <property type="evidence" value="ECO:0007669"/>
    <property type="project" value="TreeGrafter"/>
</dbReference>
<keyword evidence="4" id="KW-0509">mRNA transport</keyword>
<evidence type="ECO:0000256" key="2">
    <source>
        <dbReference type="ARBA" id="ARBA00008926"/>
    </source>
</evidence>
<feature type="compositionally biased region" description="Polar residues" evidence="9">
    <location>
        <begin position="7"/>
        <end position="27"/>
    </location>
</feature>
<dbReference type="SUPFAM" id="SSF82215">
    <property type="entry name" value="C-terminal autoproteolytic domain of nucleoporin nup98"/>
    <property type="match status" value="1"/>
</dbReference>
<dbReference type="InterPro" id="IPR007230">
    <property type="entry name" value="Nup98_auto-Pept-S59_dom"/>
</dbReference>
<feature type="compositionally biased region" description="Low complexity" evidence="9">
    <location>
        <begin position="73"/>
        <end position="82"/>
    </location>
</feature>
<dbReference type="PANTHER" id="PTHR23198">
    <property type="entry name" value="NUCLEOPORIN"/>
    <property type="match status" value="1"/>
</dbReference>
<feature type="compositionally biased region" description="Basic and acidic residues" evidence="9">
    <location>
        <begin position="37"/>
        <end position="52"/>
    </location>
</feature>
<dbReference type="PROSITE" id="PS51434">
    <property type="entry name" value="NUP_C"/>
    <property type="match status" value="1"/>
</dbReference>
<dbReference type="Gene3D" id="3.30.1610.10">
    <property type="entry name" value="Peptidase S59, nucleoporin"/>
    <property type="match status" value="1"/>
</dbReference>
<feature type="region of interest" description="Disordered" evidence="9">
    <location>
        <begin position="229"/>
        <end position="255"/>
    </location>
</feature>
<feature type="compositionally biased region" description="Low complexity" evidence="9">
    <location>
        <begin position="673"/>
        <end position="683"/>
    </location>
</feature>
<dbReference type="GO" id="GO:0006606">
    <property type="term" value="P:protein import into nucleus"/>
    <property type="evidence" value="ECO:0007669"/>
    <property type="project" value="TreeGrafter"/>
</dbReference>
<dbReference type="InterPro" id="IPR036903">
    <property type="entry name" value="Nup98_auto-Pept-S59_dom_sf"/>
</dbReference>
<keyword evidence="3" id="KW-0813">Transport</keyword>
<keyword evidence="5" id="KW-0653">Protein transport</keyword>
<organism evidence="11">
    <name type="scientific">Chromera velia CCMP2878</name>
    <dbReference type="NCBI Taxonomy" id="1169474"/>
    <lineage>
        <taxon>Eukaryota</taxon>
        <taxon>Sar</taxon>
        <taxon>Alveolata</taxon>
        <taxon>Colpodellida</taxon>
        <taxon>Chromeraceae</taxon>
        <taxon>Chromera</taxon>
    </lineage>
</organism>
<dbReference type="AlphaFoldDB" id="A0A0G4HVL9"/>
<dbReference type="GO" id="GO:0006405">
    <property type="term" value="P:RNA export from nucleus"/>
    <property type="evidence" value="ECO:0007669"/>
    <property type="project" value="TreeGrafter"/>
</dbReference>
<evidence type="ECO:0000256" key="6">
    <source>
        <dbReference type="ARBA" id="ARBA00023010"/>
    </source>
</evidence>
<evidence type="ECO:0000256" key="4">
    <source>
        <dbReference type="ARBA" id="ARBA00022816"/>
    </source>
</evidence>
<dbReference type="GO" id="GO:0044614">
    <property type="term" value="C:nuclear pore cytoplasmic filaments"/>
    <property type="evidence" value="ECO:0007669"/>
    <property type="project" value="TreeGrafter"/>
</dbReference>
<keyword evidence="6" id="KW-0811">Translocation</keyword>
<evidence type="ECO:0000256" key="3">
    <source>
        <dbReference type="ARBA" id="ARBA00022448"/>
    </source>
</evidence>
<feature type="compositionally biased region" description="Polar residues" evidence="9">
    <location>
        <begin position="234"/>
        <end position="251"/>
    </location>
</feature>